<keyword evidence="2 5" id="KW-0812">Transmembrane</keyword>
<feature type="transmembrane region" description="Helical" evidence="5">
    <location>
        <begin position="79"/>
        <end position="100"/>
    </location>
</feature>
<dbReference type="InterPro" id="IPR007829">
    <property type="entry name" value="TM2"/>
</dbReference>
<evidence type="ECO:0000256" key="3">
    <source>
        <dbReference type="ARBA" id="ARBA00022989"/>
    </source>
</evidence>
<dbReference type="OrthoDB" id="2666059at2"/>
<keyword evidence="3 5" id="KW-1133">Transmembrane helix</keyword>
<dbReference type="EMBL" id="JAAAMU010000025">
    <property type="protein sequence ID" value="NBC72961.1"/>
    <property type="molecule type" value="Genomic_DNA"/>
</dbReference>
<dbReference type="Pfam" id="PF05154">
    <property type="entry name" value="TM2"/>
    <property type="match status" value="1"/>
</dbReference>
<feature type="transmembrane region" description="Helical" evidence="5">
    <location>
        <begin position="27"/>
        <end position="45"/>
    </location>
</feature>
<feature type="domain" description="TM2" evidence="6">
    <location>
        <begin position="23"/>
        <end position="69"/>
    </location>
</feature>
<evidence type="ECO:0000259" key="6">
    <source>
        <dbReference type="Pfam" id="PF05154"/>
    </source>
</evidence>
<keyword evidence="4 5" id="KW-0472">Membrane</keyword>
<dbReference type="Proteomes" id="UP000558113">
    <property type="component" value="Unassembled WGS sequence"/>
</dbReference>
<evidence type="ECO:0000256" key="5">
    <source>
        <dbReference type="SAM" id="Phobius"/>
    </source>
</evidence>
<comment type="subcellular location">
    <subcellularLocation>
        <location evidence="1">Membrane</location>
        <topology evidence="1">Multi-pass membrane protein</topology>
    </subcellularLocation>
</comment>
<evidence type="ECO:0000256" key="2">
    <source>
        <dbReference type="ARBA" id="ARBA00022692"/>
    </source>
</evidence>
<gene>
    <name evidence="7" type="ORF">GT003_28685</name>
</gene>
<sequence length="137" mass="15108">MLNKQDLSLNELMLLNSELRRAEKSAGVAYLMLLGGHFGLHRFYLKRKGSGAAQLTLFAAALFFYLISIVASASDSTSLMIVSLTLCILPGLALFVWIIVDLFLLPSMLRAYNAAVEQDIIAAIVHHRRMEQLAGRG</sequence>
<evidence type="ECO:0000256" key="1">
    <source>
        <dbReference type="ARBA" id="ARBA00004141"/>
    </source>
</evidence>
<evidence type="ECO:0000256" key="4">
    <source>
        <dbReference type="ARBA" id="ARBA00023136"/>
    </source>
</evidence>
<feature type="transmembrane region" description="Helical" evidence="5">
    <location>
        <begin position="52"/>
        <end position="73"/>
    </location>
</feature>
<reference evidence="7 8" key="1">
    <citation type="submission" date="2020-01" db="EMBL/GenBank/DDBJ databases">
        <title>Paenibacillus soybeanensis sp. nov. isolated from the nodules of soybean (Glycine max(L.) Merr).</title>
        <authorList>
            <person name="Wang H."/>
        </authorList>
    </citation>
    <scope>NUCLEOTIDE SEQUENCE [LARGE SCALE GENOMIC DNA]</scope>
    <source>
        <strain evidence="7 8">DSM 23054</strain>
    </source>
</reference>
<dbReference type="GO" id="GO:0016020">
    <property type="term" value="C:membrane"/>
    <property type="evidence" value="ECO:0007669"/>
    <property type="project" value="UniProtKB-SubCell"/>
</dbReference>
<evidence type="ECO:0000313" key="7">
    <source>
        <dbReference type="EMBL" id="NBC72961.1"/>
    </source>
</evidence>
<keyword evidence="8" id="KW-1185">Reference proteome</keyword>
<evidence type="ECO:0000313" key="8">
    <source>
        <dbReference type="Proteomes" id="UP000558113"/>
    </source>
</evidence>
<protein>
    <submittedName>
        <fullName evidence="7">NINE protein</fullName>
    </submittedName>
</protein>
<organism evidence="7 8">
    <name type="scientific">Paenibacillus sacheonensis</name>
    <dbReference type="NCBI Taxonomy" id="742054"/>
    <lineage>
        <taxon>Bacteria</taxon>
        <taxon>Bacillati</taxon>
        <taxon>Bacillota</taxon>
        <taxon>Bacilli</taxon>
        <taxon>Bacillales</taxon>
        <taxon>Paenibacillaceae</taxon>
        <taxon>Paenibacillus</taxon>
    </lineage>
</organism>
<dbReference type="AlphaFoldDB" id="A0A7X5C1R3"/>
<accession>A0A7X5C1R3</accession>
<comment type="caution">
    <text evidence="7">The sequence shown here is derived from an EMBL/GenBank/DDBJ whole genome shotgun (WGS) entry which is preliminary data.</text>
</comment>
<proteinExistence type="predicted"/>
<name>A0A7X5C1R3_9BACL</name>
<dbReference type="RefSeq" id="WP_161704459.1">
    <property type="nucleotide sequence ID" value="NZ_JAAAMU010000025.1"/>
</dbReference>